<organism evidence="15 16">
    <name type="scientific">Pseudomonas morbosilactucae</name>
    <dbReference type="NCBI Taxonomy" id="2938197"/>
    <lineage>
        <taxon>Bacteria</taxon>
        <taxon>Pseudomonadati</taxon>
        <taxon>Pseudomonadota</taxon>
        <taxon>Gammaproteobacteria</taxon>
        <taxon>Pseudomonadales</taxon>
        <taxon>Pseudomonadaceae</taxon>
        <taxon>Pseudomonas</taxon>
    </lineage>
</organism>
<evidence type="ECO:0000256" key="11">
    <source>
        <dbReference type="RuleBase" id="RU003357"/>
    </source>
</evidence>
<dbReference type="InterPro" id="IPR010916">
    <property type="entry name" value="TonB_box_CS"/>
</dbReference>
<keyword evidence="15" id="KW-0675">Receptor</keyword>
<evidence type="ECO:0000256" key="12">
    <source>
        <dbReference type="SAM" id="SignalP"/>
    </source>
</evidence>
<dbReference type="RefSeq" id="WP_268262341.1">
    <property type="nucleotide sequence ID" value="NZ_JALQCX010000026.1"/>
</dbReference>
<keyword evidence="3 9" id="KW-1134">Transmembrane beta strand</keyword>
<proteinExistence type="inferred from homology"/>
<protein>
    <submittedName>
        <fullName evidence="15">TonB-dependent receptor</fullName>
    </submittedName>
</protein>
<keyword evidence="8 9" id="KW-0998">Cell outer membrane</keyword>
<evidence type="ECO:0000259" key="14">
    <source>
        <dbReference type="Pfam" id="PF07715"/>
    </source>
</evidence>
<keyword evidence="7 9" id="KW-0472">Membrane</keyword>
<evidence type="ECO:0000259" key="13">
    <source>
        <dbReference type="Pfam" id="PF00593"/>
    </source>
</evidence>
<evidence type="ECO:0000313" key="16">
    <source>
        <dbReference type="Proteomes" id="UP001155163"/>
    </source>
</evidence>
<dbReference type="Pfam" id="PF07715">
    <property type="entry name" value="Plug"/>
    <property type="match status" value="1"/>
</dbReference>
<dbReference type="InterPro" id="IPR012910">
    <property type="entry name" value="Plug_dom"/>
</dbReference>
<dbReference type="Pfam" id="PF00593">
    <property type="entry name" value="TonB_dep_Rec_b-barrel"/>
    <property type="match status" value="1"/>
</dbReference>
<comment type="subcellular location">
    <subcellularLocation>
        <location evidence="1 9">Cell outer membrane</location>
        <topology evidence="1 9">Multi-pass membrane protein</topology>
    </subcellularLocation>
</comment>
<evidence type="ECO:0000256" key="1">
    <source>
        <dbReference type="ARBA" id="ARBA00004571"/>
    </source>
</evidence>
<dbReference type="PROSITE" id="PS00430">
    <property type="entry name" value="TONB_DEPENDENT_REC_1"/>
    <property type="match status" value="1"/>
</dbReference>
<comment type="caution">
    <text evidence="15">The sequence shown here is derived from an EMBL/GenBank/DDBJ whole genome shotgun (WGS) entry which is preliminary data.</text>
</comment>
<keyword evidence="6 10" id="KW-0798">TonB box</keyword>
<evidence type="ECO:0000256" key="9">
    <source>
        <dbReference type="PROSITE-ProRule" id="PRU01360"/>
    </source>
</evidence>
<dbReference type="InterPro" id="IPR000531">
    <property type="entry name" value="Beta-barrel_TonB"/>
</dbReference>
<dbReference type="PANTHER" id="PTHR47234">
    <property type="match status" value="1"/>
</dbReference>
<keyword evidence="2 9" id="KW-0813">Transport</keyword>
<evidence type="ECO:0000313" key="15">
    <source>
        <dbReference type="EMBL" id="MCK9815381.1"/>
    </source>
</evidence>
<reference evidence="15 16" key="2">
    <citation type="journal article" date="2023" name="Plant Pathol.">
        <title>Dismantling and reorganizing Pseudomonas marginalis sensu#lato.</title>
        <authorList>
            <person name="Sawada H."/>
            <person name="Fujikawa T."/>
            <person name="Satou M."/>
        </authorList>
    </citation>
    <scope>NUCLEOTIDE SEQUENCE [LARGE SCALE GENOMIC DNA]</scope>
    <source>
        <strain evidence="15 16">MAFF 302046</strain>
    </source>
</reference>
<sequence>MRKEPFYTFALGALPLLGLTELAFAVQPGSETATTALDTVVVTGTRTTGTRASESLQPIDIITSEQLSSQGTADLAGALNKLLPSISVPRPHNTVGSEAVRPLVMRGLAPDQVLVLVNGKRRNNGAFLNTGGALGRGTNPTDLGAIPVSAIERVEVLRDGASARYGSDAIAGVINIILKNQREGGAINATYGRYDEGDGTRRELQGYAGLALGEHGALTVSAEGQNNEATNRAGPDTSPAARNDGLYGQTTYKVGAPALESAKLGFNAQLPINDNVELYSFGTFSRRDAQSYYSRQGKTATVVNLYPDGFLPRYDPVIEDQALVFGGRGALTSDWQYDASLDWGRNTYKPYIKSMNTALYNATGSSPTHFYNGTYETRQSVGNLNLSRAFEIGLASPLSFAFGFEYQAQDLEIKSGDDASWFGSGALAMPGISPRSAGDWSRHSLASYVDLELKPVDKLSLSVAARHENYSDFGNSLSGSLAARYDFTPRIALRGSISNGFRAPSLTQQHYSSIQTQGQDLGNGVVTVQSGTFAVDSNIARLLGAEDLKAEKSVSQTLGLILRPTDNLSLTLDAYRISVADRINLSSSLPVTSAAARQYLLDNGVTDSNYQSVRYMTNAADTRTIGADLAAEYRYRLGNGDRFKSTLGYSYNRTKVTDLAPNPSVLQQLGIPVTLVERREVGQLTDTNPRHKLIIGGDYSFTAQGLDLHAALNRYGAFWIYSNTRQDLDQKFDAKWTLDLSASYSWADHWRLSLGADNLFDVRPDRTRAENNTGGSFQYTSYSPLAADGAFYYANLNYSW</sequence>
<evidence type="ECO:0000256" key="8">
    <source>
        <dbReference type="ARBA" id="ARBA00023237"/>
    </source>
</evidence>
<evidence type="ECO:0000256" key="3">
    <source>
        <dbReference type="ARBA" id="ARBA00022452"/>
    </source>
</evidence>
<feature type="domain" description="TonB-dependent receptor-like beta-barrel" evidence="13">
    <location>
        <begin position="279"/>
        <end position="759"/>
    </location>
</feature>
<feature type="domain" description="TonB-dependent receptor plug" evidence="14">
    <location>
        <begin position="53"/>
        <end position="173"/>
    </location>
</feature>
<evidence type="ECO:0000256" key="4">
    <source>
        <dbReference type="ARBA" id="ARBA00022692"/>
    </source>
</evidence>
<dbReference type="Gene3D" id="2.170.130.10">
    <property type="entry name" value="TonB-dependent receptor, plug domain"/>
    <property type="match status" value="1"/>
</dbReference>
<dbReference type="Proteomes" id="UP001155163">
    <property type="component" value="Unassembled WGS sequence"/>
</dbReference>
<dbReference type="SUPFAM" id="SSF56935">
    <property type="entry name" value="Porins"/>
    <property type="match status" value="1"/>
</dbReference>
<reference evidence="15 16" key="1">
    <citation type="journal article" date="2022" name="Int. J. Syst. Evol. Microbiol.">
        <title>Pseudomonas aegrilactucae sp. nov. and Pseudomonas morbosilactucae sp. nov., pathogens causing bacterial rot of lettuce in Japan.</title>
        <authorList>
            <person name="Sawada H."/>
            <person name="Fujikawa T."/>
            <person name="Satou M."/>
        </authorList>
    </citation>
    <scope>NUCLEOTIDE SEQUENCE [LARGE SCALE GENOMIC DNA]</scope>
    <source>
        <strain evidence="15 16">MAFF 302046</strain>
    </source>
</reference>
<dbReference type="PANTHER" id="PTHR47234:SF3">
    <property type="entry name" value="SECRETIN_TONB SHORT N-TERMINAL DOMAIN-CONTAINING PROTEIN"/>
    <property type="match status" value="1"/>
</dbReference>
<keyword evidence="5 12" id="KW-0732">Signal</keyword>
<dbReference type="EMBL" id="JALQCX010000026">
    <property type="protein sequence ID" value="MCK9815381.1"/>
    <property type="molecule type" value="Genomic_DNA"/>
</dbReference>
<accession>A0ABT0JHK8</accession>
<comment type="similarity">
    <text evidence="9 11">Belongs to the TonB-dependent receptor family.</text>
</comment>
<gene>
    <name evidence="15" type="ORF">M1B35_14895</name>
</gene>
<dbReference type="Gene3D" id="2.40.170.20">
    <property type="entry name" value="TonB-dependent receptor, beta-barrel domain"/>
    <property type="match status" value="1"/>
</dbReference>
<dbReference type="InterPro" id="IPR037066">
    <property type="entry name" value="Plug_dom_sf"/>
</dbReference>
<dbReference type="PROSITE" id="PS52016">
    <property type="entry name" value="TONB_DEPENDENT_REC_3"/>
    <property type="match status" value="1"/>
</dbReference>
<feature type="signal peptide" evidence="12">
    <location>
        <begin position="1"/>
        <end position="25"/>
    </location>
</feature>
<evidence type="ECO:0000256" key="5">
    <source>
        <dbReference type="ARBA" id="ARBA00022729"/>
    </source>
</evidence>
<keyword evidence="16" id="KW-1185">Reference proteome</keyword>
<evidence type="ECO:0000256" key="7">
    <source>
        <dbReference type="ARBA" id="ARBA00023136"/>
    </source>
</evidence>
<evidence type="ECO:0000256" key="2">
    <source>
        <dbReference type="ARBA" id="ARBA00022448"/>
    </source>
</evidence>
<dbReference type="CDD" id="cd01347">
    <property type="entry name" value="ligand_gated_channel"/>
    <property type="match status" value="1"/>
</dbReference>
<name>A0ABT0JHK8_9PSED</name>
<dbReference type="InterPro" id="IPR036942">
    <property type="entry name" value="Beta-barrel_TonB_sf"/>
</dbReference>
<dbReference type="InterPro" id="IPR039426">
    <property type="entry name" value="TonB-dep_rcpt-like"/>
</dbReference>
<evidence type="ECO:0000256" key="6">
    <source>
        <dbReference type="ARBA" id="ARBA00023077"/>
    </source>
</evidence>
<feature type="short sequence motif" description="TonB box" evidence="10">
    <location>
        <begin position="39"/>
        <end position="45"/>
    </location>
</feature>
<feature type="chain" id="PRO_5046155585" evidence="12">
    <location>
        <begin position="26"/>
        <end position="800"/>
    </location>
</feature>
<keyword evidence="4 9" id="KW-0812">Transmembrane</keyword>
<evidence type="ECO:0000256" key="10">
    <source>
        <dbReference type="PROSITE-ProRule" id="PRU10143"/>
    </source>
</evidence>